<dbReference type="GO" id="GO:0016567">
    <property type="term" value="P:protein ubiquitination"/>
    <property type="evidence" value="ECO:0007669"/>
    <property type="project" value="TreeGrafter"/>
</dbReference>
<evidence type="ECO:0000256" key="3">
    <source>
        <dbReference type="ARBA" id="ARBA00022833"/>
    </source>
</evidence>
<dbReference type="SMART" id="SM00184">
    <property type="entry name" value="RING"/>
    <property type="match status" value="1"/>
</dbReference>
<feature type="compositionally biased region" description="Polar residues" evidence="5">
    <location>
        <begin position="524"/>
        <end position="538"/>
    </location>
</feature>
<dbReference type="PANTHER" id="PTHR46171:SF3">
    <property type="entry name" value="GH10160P"/>
    <property type="match status" value="1"/>
</dbReference>
<evidence type="ECO:0000259" key="6">
    <source>
        <dbReference type="PROSITE" id="PS50089"/>
    </source>
</evidence>
<feature type="region of interest" description="Disordered" evidence="5">
    <location>
        <begin position="1263"/>
        <end position="1302"/>
    </location>
</feature>
<dbReference type="PROSITE" id="PS50089">
    <property type="entry name" value="ZF_RING_2"/>
    <property type="match status" value="1"/>
</dbReference>
<feature type="domain" description="RING-type" evidence="6">
    <location>
        <begin position="1215"/>
        <end position="1256"/>
    </location>
</feature>
<dbReference type="EnsemblMetazoa" id="GMOY009878-RA">
    <property type="protein sequence ID" value="GMOY009878-PA"/>
    <property type="gene ID" value="GMOY009878"/>
</dbReference>
<dbReference type="STRING" id="37546.A0A1B0G991"/>
<evidence type="ECO:0000256" key="1">
    <source>
        <dbReference type="ARBA" id="ARBA00022723"/>
    </source>
</evidence>
<feature type="region of interest" description="Disordered" evidence="5">
    <location>
        <begin position="1"/>
        <end position="99"/>
    </location>
</feature>
<feature type="compositionally biased region" description="Low complexity" evidence="5">
    <location>
        <begin position="280"/>
        <end position="314"/>
    </location>
</feature>
<proteinExistence type="predicted"/>
<feature type="region of interest" description="Disordered" evidence="5">
    <location>
        <begin position="855"/>
        <end position="881"/>
    </location>
</feature>
<dbReference type="InterPro" id="IPR013083">
    <property type="entry name" value="Znf_RING/FYVE/PHD"/>
</dbReference>
<feature type="compositionally biased region" description="Low complexity" evidence="5">
    <location>
        <begin position="688"/>
        <end position="702"/>
    </location>
</feature>
<feature type="compositionally biased region" description="Polar residues" evidence="5">
    <location>
        <begin position="1278"/>
        <end position="1302"/>
    </location>
</feature>
<reference evidence="7" key="1">
    <citation type="submission" date="2020-05" db="UniProtKB">
        <authorList>
            <consortium name="EnsemblMetazoa"/>
        </authorList>
    </citation>
    <scope>IDENTIFICATION</scope>
    <source>
        <strain evidence="7">Yale</strain>
    </source>
</reference>
<dbReference type="Pfam" id="PF13639">
    <property type="entry name" value="zf-RING_2"/>
    <property type="match status" value="1"/>
</dbReference>
<dbReference type="Gene3D" id="3.30.40.10">
    <property type="entry name" value="Zinc/RING finger domain, C3HC4 (zinc finger)"/>
    <property type="match status" value="1"/>
</dbReference>
<dbReference type="VEuPathDB" id="VectorBase:GMOY009878"/>
<feature type="compositionally biased region" description="Low complexity" evidence="5">
    <location>
        <begin position="485"/>
        <end position="504"/>
    </location>
</feature>
<organism evidence="7 8">
    <name type="scientific">Glossina morsitans morsitans</name>
    <name type="common">Savannah tsetse fly</name>
    <dbReference type="NCBI Taxonomy" id="37546"/>
    <lineage>
        <taxon>Eukaryota</taxon>
        <taxon>Metazoa</taxon>
        <taxon>Ecdysozoa</taxon>
        <taxon>Arthropoda</taxon>
        <taxon>Hexapoda</taxon>
        <taxon>Insecta</taxon>
        <taxon>Pterygota</taxon>
        <taxon>Neoptera</taxon>
        <taxon>Endopterygota</taxon>
        <taxon>Diptera</taxon>
        <taxon>Brachycera</taxon>
        <taxon>Muscomorpha</taxon>
        <taxon>Hippoboscoidea</taxon>
        <taxon>Glossinidae</taxon>
        <taxon>Glossina</taxon>
    </lineage>
</organism>
<evidence type="ECO:0000256" key="4">
    <source>
        <dbReference type="PROSITE-ProRule" id="PRU00175"/>
    </source>
</evidence>
<dbReference type="InterPro" id="IPR001841">
    <property type="entry name" value="Znf_RING"/>
</dbReference>
<feature type="compositionally biased region" description="Low complexity" evidence="5">
    <location>
        <begin position="599"/>
        <end position="637"/>
    </location>
</feature>
<feature type="region of interest" description="Disordered" evidence="5">
    <location>
        <begin position="595"/>
        <end position="652"/>
    </location>
</feature>
<feature type="region of interest" description="Disordered" evidence="5">
    <location>
        <begin position="688"/>
        <end position="734"/>
    </location>
</feature>
<sequence>MIECSDVQTSNNGNCSTNSKENHFSPHYNHNYHHHHHHHYHHHHHNHHQSHQHSNFSNINSNNNSKNKNNTNNNSSSQQQRHTVQKYQHPPPQPREQLQLSNTDTIIVTSTTNAASTNASVSLSIPTNIANAQYPSLSSPKDPENSPLNCINMCDLNKPLSPKDCFQHLNSLRMPVLLSSSSVCCSVSIANSISNSASSPLSPIVNSLHSNTVSSHYPSSSLCSQYSHNNNISSCSSHCMRHFHNQSNRNHYYHNHNHHNHQNQPQLQQQQQQQHHHYHNQSINHQSLPLTNSTTTTTTTTSNPLQPPSNTNSNCSDVVNVNSCNEIIPQHASQQQQQRHQCNYQQQQTSNQRSQQYQIQQQQQCLMSSYITTTTTTPTTQTTATAVNRLIPQLTNNNNNNKKNSSSICLNVPAIPISLSSTSHLRLSTLATQTTSSSSLLAPASSSLSSPLQNSPSLVNFGNQLTTVTPSLQNYNNNNMTDNICNNKINVNNHSNNQQQQQQQPYHSQRPQGFHSGRGYGINEYNQNSNNYRRGHSGNSYNLLTHRNNNINNNNGGGDFLHNYYNNNNNQHQSYADVVQNGSNNGRHNNVSHHTRIGSINNNHNSNNVSSSGLYERNSSINNINSNTNNNGNGNNSLHLEGHGGNSGFNRSTYYGNQSNQYSGSGGLSAPLPAMIGASSLLDVPSGSGLSTSTGSLNVSNNALKSDSPSRKRRRISGRIPSQSPPSVWEQRRSPRIMSPDYHSFQLQQGSPPIRRPRLRDSNMMGAVAGGSGVVGNSPQGPIHHNYVNYAQPHQQQHQQQQSHTQNYLQQQQPQLPPHPHQYRPPWDQIQQVGTTATATGNPVGTTVGTLLQQPTPPAPQASHHHNQVQNTTALPPSQPPPLMLDINQVPISLNLRRGEPIWASICNYPAQPPPQPRLAPCHLHSVYTRPFATQAACNSHTTQFTSNAGAFAAAAGAPLQITQTAPQQIAVAAAAAAAQQQQHQSQQAAALVAATVAAAANYQHQRTDAAAAAAVAGLSLDPHQSTTSATTAAHAQLQPTPITINSMTTTAASAHHLHSAAAAAAEAAAAAAALSGPHQIIISAEVSFQRRTFPPHPRRITRFWPATHPHNTTRHVLSPPTLGPHQPAPLQIQATGVISPGFLLNFLAMFPLSSYNQHELNSTDTNETENYEALLSLAERLGEAKPRGLARNEIDMLPSYKFNPEIHTGDQTSCVVCMCDFELRQVLRVLPCTHEFHAKCVDKWLKSNRTCPICRGNASDYFDNPEHQQQQTTVQQANASTGGVNANNPTSGNSHNSNTNASITAVSPAQQNQNTAATATQAH</sequence>
<accession>A0A1B0G991</accession>
<dbReference type="EMBL" id="CCAG010001933">
    <property type="status" value="NOT_ANNOTATED_CDS"/>
    <property type="molecule type" value="Genomic_DNA"/>
</dbReference>
<dbReference type="GO" id="GO:0008270">
    <property type="term" value="F:zinc ion binding"/>
    <property type="evidence" value="ECO:0007669"/>
    <property type="project" value="UniProtKB-KW"/>
</dbReference>
<evidence type="ECO:0000256" key="2">
    <source>
        <dbReference type="ARBA" id="ARBA00022771"/>
    </source>
</evidence>
<feature type="compositionally biased region" description="Low complexity" evidence="5">
    <location>
        <begin position="52"/>
        <end position="77"/>
    </location>
</feature>
<dbReference type="SUPFAM" id="SSF57850">
    <property type="entry name" value="RING/U-box"/>
    <property type="match status" value="1"/>
</dbReference>
<feature type="region of interest" description="Disordered" evidence="5">
    <location>
        <begin position="485"/>
        <end position="538"/>
    </location>
</feature>
<name>A0A1B0G991_GLOMM</name>
<dbReference type="FunFam" id="3.30.40.10:FF:000024">
    <property type="entry name" value="RING finger protein 44 isoform X1"/>
    <property type="match status" value="1"/>
</dbReference>
<feature type="compositionally biased region" description="Low complexity" evidence="5">
    <location>
        <begin position="793"/>
        <end position="814"/>
    </location>
</feature>
<dbReference type="Proteomes" id="UP000092444">
    <property type="component" value="Unassembled WGS sequence"/>
</dbReference>
<keyword evidence="3" id="KW-0862">Zinc</keyword>
<feature type="region of interest" description="Disordered" evidence="5">
    <location>
        <begin position="793"/>
        <end position="826"/>
    </location>
</feature>
<evidence type="ECO:0000256" key="5">
    <source>
        <dbReference type="SAM" id="MobiDB-lite"/>
    </source>
</evidence>
<dbReference type="PANTHER" id="PTHR46171">
    <property type="entry name" value="GH10160P"/>
    <property type="match status" value="1"/>
</dbReference>
<feature type="compositionally biased region" description="Low complexity" evidence="5">
    <location>
        <begin position="262"/>
        <end position="273"/>
    </location>
</feature>
<evidence type="ECO:0000313" key="8">
    <source>
        <dbReference type="Proteomes" id="UP000092444"/>
    </source>
</evidence>
<feature type="compositionally biased region" description="Basic residues" evidence="5">
    <location>
        <begin position="30"/>
        <end position="51"/>
    </location>
</feature>
<evidence type="ECO:0000313" key="7">
    <source>
        <dbReference type="EnsemblMetazoa" id="GMOY009878-PA"/>
    </source>
</evidence>
<feature type="compositionally biased region" description="Basic residues" evidence="5">
    <location>
        <begin position="251"/>
        <end position="261"/>
    </location>
</feature>
<dbReference type="GO" id="GO:0061630">
    <property type="term" value="F:ubiquitin protein ligase activity"/>
    <property type="evidence" value="ECO:0007669"/>
    <property type="project" value="TreeGrafter"/>
</dbReference>
<protein>
    <recommendedName>
        <fullName evidence="6">RING-type domain-containing protein</fullName>
    </recommendedName>
</protein>
<keyword evidence="1" id="KW-0479">Metal-binding</keyword>
<feature type="compositionally biased region" description="Polar residues" evidence="5">
    <location>
        <begin position="1"/>
        <end position="19"/>
    </location>
</feature>
<keyword evidence="8" id="KW-1185">Reference proteome</keyword>
<dbReference type="CDD" id="cd16472">
    <property type="entry name" value="RING-H2_RNF38-like"/>
    <property type="match status" value="1"/>
</dbReference>
<keyword evidence="2 4" id="KW-0863">Zinc-finger</keyword>
<feature type="region of interest" description="Disordered" evidence="5">
    <location>
        <begin position="249"/>
        <end position="314"/>
    </location>
</feature>